<evidence type="ECO:0000313" key="2">
    <source>
        <dbReference type="EMBL" id="OCK75339.1"/>
    </source>
</evidence>
<organism evidence="2 3">
    <name type="scientific">Lepidopterella palustris CBS 459.81</name>
    <dbReference type="NCBI Taxonomy" id="1314670"/>
    <lineage>
        <taxon>Eukaryota</taxon>
        <taxon>Fungi</taxon>
        <taxon>Dikarya</taxon>
        <taxon>Ascomycota</taxon>
        <taxon>Pezizomycotina</taxon>
        <taxon>Dothideomycetes</taxon>
        <taxon>Pleosporomycetidae</taxon>
        <taxon>Mytilinidiales</taxon>
        <taxon>Argynnaceae</taxon>
        <taxon>Lepidopterella</taxon>
    </lineage>
</organism>
<dbReference type="EMBL" id="KV745329">
    <property type="protein sequence ID" value="OCK75339.1"/>
    <property type="molecule type" value="Genomic_DNA"/>
</dbReference>
<evidence type="ECO:0000313" key="3">
    <source>
        <dbReference type="Proteomes" id="UP000250266"/>
    </source>
</evidence>
<dbReference type="OrthoDB" id="6359816at2759"/>
<dbReference type="AlphaFoldDB" id="A0A8E2E118"/>
<dbReference type="Pfam" id="PF00651">
    <property type="entry name" value="BTB"/>
    <property type="match status" value="1"/>
</dbReference>
<keyword evidence="3" id="KW-1185">Reference proteome</keyword>
<dbReference type="InterPro" id="IPR000210">
    <property type="entry name" value="BTB/POZ_dom"/>
</dbReference>
<feature type="domain" description="BTB" evidence="1">
    <location>
        <begin position="24"/>
        <end position="90"/>
    </location>
</feature>
<name>A0A8E2E118_9PEZI</name>
<dbReference type="PROSITE" id="PS50097">
    <property type="entry name" value="BTB"/>
    <property type="match status" value="1"/>
</dbReference>
<dbReference type="InterPro" id="IPR011333">
    <property type="entry name" value="SKP1/BTB/POZ_sf"/>
</dbReference>
<dbReference type="CDD" id="cd18186">
    <property type="entry name" value="BTB_POZ_ZBTB_KLHL-like"/>
    <property type="match status" value="1"/>
</dbReference>
<evidence type="ECO:0000259" key="1">
    <source>
        <dbReference type="PROSITE" id="PS50097"/>
    </source>
</evidence>
<dbReference type="PANTHER" id="PTHR47843:SF5">
    <property type="entry name" value="BTB_POZ DOMAIN PROTEIN"/>
    <property type="match status" value="1"/>
</dbReference>
<dbReference type="Proteomes" id="UP000250266">
    <property type="component" value="Unassembled WGS sequence"/>
</dbReference>
<reference evidence="2 3" key="1">
    <citation type="journal article" date="2016" name="Nat. Commun.">
        <title>Ectomycorrhizal ecology is imprinted in the genome of the dominant symbiotic fungus Cenococcum geophilum.</title>
        <authorList>
            <consortium name="DOE Joint Genome Institute"/>
            <person name="Peter M."/>
            <person name="Kohler A."/>
            <person name="Ohm R.A."/>
            <person name="Kuo A."/>
            <person name="Krutzmann J."/>
            <person name="Morin E."/>
            <person name="Arend M."/>
            <person name="Barry K.W."/>
            <person name="Binder M."/>
            <person name="Choi C."/>
            <person name="Clum A."/>
            <person name="Copeland A."/>
            <person name="Grisel N."/>
            <person name="Haridas S."/>
            <person name="Kipfer T."/>
            <person name="LaButti K."/>
            <person name="Lindquist E."/>
            <person name="Lipzen A."/>
            <person name="Maire R."/>
            <person name="Meier B."/>
            <person name="Mihaltcheva S."/>
            <person name="Molinier V."/>
            <person name="Murat C."/>
            <person name="Poggeler S."/>
            <person name="Quandt C.A."/>
            <person name="Sperisen C."/>
            <person name="Tritt A."/>
            <person name="Tisserant E."/>
            <person name="Crous P.W."/>
            <person name="Henrissat B."/>
            <person name="Nehls U."/>
            <person name="Egli S."/>
            <person name="Spatafora J.W."/>
            <person name="Grigoriev I.V."/>
            <person name="Martin F.M."/>
        </authorList>
    </citation>
    <scope>NUCLEOTIDE SEQUENCE [LARGE SCALE GENOMIC DNA]</scope>
    <source>
        <strain evidence="2 3">CBS 459.81</strain>
    </source>
</reference>
<protein>
    <recommendedName>
        <fullName evidence="1">BTB domain-containing protein</fullName>
    </recommendedName>
</protein>
<dbReference type="PANTHER" id="PTHR47843">
    <property type="entry name" value="BTB DOMAIN-CONTAINING PROTEIN-RELATED"/>
    <property type="match status" value="1"/>
</dbReference>
<gene>
    <name evidence="2" type="ORF">K432DRAFT_466403</name>
</gene>
<accession>A0A8E2E118</accession>
<dbReference type="Gene3D" id="3.30.710.10">
    <property type="entry name" value="Potassium Channel Kv1.1, Chain A"/>
    <property type="match status" value="1"/>
</dbReference>
<dbReference type="SUPFAM" id="SSF54695">
    <property type="entry name" value="POZ domain"/>
    <property type="match status" value="1"/>
</dbReference>
<proteinExistence type="predicted"/>
<sequence length="236" mass="26780">MAREENMMEFMITIQGLLSSGEYSDFTITCGDDTYAVHKAIICPRSDFFAKAVKFGKEAEENKIVLVEDEPEIVKLMIQYLYELDYDEPKLPTLDISSDDDLELTAFKELAIIKGGKHKAAKPAAPATDRNPMMLITHAKVYAIADKYNILGLKEVVIDKFEEECKYSWDDPAFPMAIGVIFESTPNIDKGLRDIAVATISNHMELLHKPEIEALMIEYNGLAFGLLRWKALQYQW</sequence>